<reference evidence="2" key="1">
    <citation type="journal article" date="2022" name="Mol. Ecol. Resour.">
        <title>The genomes of chicory, endive, great burdock and yacon provide insights into Asteraceae palaeo-polyploidization history and plant inulin production.</title>
        <authorList>
            <person name="Fan W."/>
            <person name="Wang S."/>
            <person name="Wang H."/>
            <person name="Wang A."/>
            <person name="Jiang F."/>
            <person name="Liu H."/>
            <person name="Zhao H."/>
            <person name="Xu D."/>
            <person name="Zhang Y."/>
        </authorList>
    </citation>
    <scope>NUCLEOTIDE SEQUENCE [LARGE SCALE GENOMIC DNA]</scope>
    <source>
        <strain evidence="2">cv. Niubang</strain>
    </source>
</reference>
<organism evidence="1 2">
    <name type="scientific">Arctium lappa</name>
    <name type="common">Greater burdock</name>
    <name type="synonym">Lappa major</name>
    <dbReference type="NCBI Taxonomy" id="4217"/>
    <lineage>
        <taxon>Eukaryota</taxon>
        <taxon>Viridiplantae</taxon>
        <taxon>Streptophyta</taxon>
        <taxon>Embryophyta</taxon>
        <taxon>Tracheophyta</taxon>
        <taxon>Spermatophyta</taxon>
        <taxon>Magnoliopsida</taxon>
        <taxon>eudicotyledons</taxon>
        <taxon>Gunneridae</taxon>
        <taxon>Pentapetalae</taxon>
        <taxon>asterids</taxon>
        <taxon>campanulids</taxon>
        <taxon>Asterales</taxon>
        <taxon>Asteraceae</taxon>
        <taxon>Carduoideae</taxon>
        <taxon>Cardueae</taxon>
        <taxon>Arctiinae</taxon>
        <taxon>Arctium</taxon>
    </lineage>
</organism>
<protein>
    <submittedName>
        <fullName evidence="1">Uncharacterized protein</fullName>
    </submittedName>
</protein>
<comment type="caution">
    <text evidence="1">The sequence shown here is derived from an EMBL/GenBank/DDBJ whole genome shotgun (WGS) entry which is preliminary data.</text>
</comment>
<name>A0ACB9BDA0_ARCLA</name>
<evidence type="ECO:0000313" key="2">
    <source>
        <dbReference type="Proteomes" id="UP001055879"/>
    </source>
</evidence>
<dbReference type="EMBL" id="CM042052">
    <property type="protein sequence ID" value="KAI3719925.1"/>
    <property type="molecule type" value="Genomic_DNA"/>
</dbReference>
<reference evidence="1 2" key="2">
    <citation type="journal article" date="2022" name="Mol. Ecol. Resour.">
        <title>The genomes of chicory, endive, great burdock and yacon provide insights into Asteraceae paleo-polyploidization history and plant inulin production.</title>
        <authorList>
            <person name="Fan W."/>
            <person name="Wang S."/>
            <person name="Wang H."/>
            <person name="Wang A."/>
            <person name="Jiang F."/>
            <person name="Liu H."/>
            <person name="Zhao H."/>
            <person name="Xu D."/>
            <person name="Zhang Y."/>
        </authorList>
    </citation>
    <scope>NUCLEOTIDE SEQUENCE [LARGE SCALE GENOMIC DNA]</scope>
    <source>
        <strain evidence="2">cv. Niubang</strain>
    </source>
</reference>
<dbReference type="Proteomes" id="UP001055879">
    <property type="component" value="Linkage Group LG06"/>
</dbReference>
<gene>
    <name evidence="1" type="ORF">L6452_20831</name>
</gene>
<evidence type="ECO:0000313" key="1">
    <source>
        <dbReference type="EMBL" id="KAI3719925.1"/>
    </source>
</evidence>
<sequence>MDLRVRSDGCFVFVVLLMVGLIGMMCINGEIEGDVVGAPMVKTEQESLYSAIQGFVGKWWNGSDLYPDPCGWTPIQGVTCDVFDGFWYVTDLSIGQIHDNSLPCHPNLEFRPHLFHLKHLKSLSFFNCIISPSHGPITIQSANWDALSSTIESIEFRANPGLTGQIPTSFGNLTRLQSLVLIENGFSGGLPVGIGYLTHLKRLVVSGNLLTGKIPESYGYLSELLIMDLSRNSLSGSLPLTFGGLTSVLKFDLSKNQLEGEIPSEISNMKNLTLLDLSNNKISGELTFAIQEMGSLEELILSSNPISGDLMNLNWENLHGLMVLDLSNMRLTGGIPESISSLENLRFLGLNDNNLTGNLSPKLAELANLNALYVNGNNLTGDLKFPQEFYGKMGRRFGAWNNSNLCFPVATMPANVRAFGVKVCREEPS</sequence>
<accession>A0ACB9BDA0</accession>
<keyword evidence="2" id="KW-1185">Reference proteome</keyword>
<proteinExistence type="predicted"/>